<dbReference type="InterPro" id="IPR003439">
    <property type="entry name" value="ABC_transporter-like_ATP-bd"/>
</dbReference>
<accession>A0A1G2MBX9</accession>
<dbReference type="SMART" id="SM00382">
    <property type="entry name" value="AAA"/>
    <property type="match status" value="1"/>
</dbReference>
<dbReference type="Proteomes" id="UP000178121">
    <property type="component" value="Unassembled WGS sequence"/>
</dbReference>
<name>A0A1G2MBX9_9BACT</name>
<dbReference type="InterPro" id="IPR017871">
    <property type="entry name" value="ABC_transporter-like_CS"/>
</dbReference>
<gene>
    <name evidence="5" type="ORF">A2849_00815</name>
</gene>
<keyword evidence="3" id="KW-0067">ATP-binding</keyword>
<dbReference type="Pfam" id="PF00005">
    <property type="entry name" value="ABC_tran"/>
    <property type="match status" value="1"/>
</dbReference>
<keyword evidence="1" id="KW-0813">Transport</keyword>
<dbReference type="Gene3D" id="3.40.50.300">
    <property type="entry name" value="P-loop containing nucleotide triphosphate hydrolases"/>
    <property type="match status" value="1"/>
</dbReference>
<dbReference type="InterPro" id="IPR051120">
    <property type="entry name" value="ABC_AA/LPS_Transport"/>
</dbReference>
<evidence type="ECO:0000313" key="5">
    <source>
        <dbReference type="EMBL" id="OHA20521.1"/>
    </source>
</evidence>
<dbReference type="AlphaFoldDB" id="A0A1G2MBX9"/>
<dbReference type="InterPro" id="IPR003593">
    <property type="entry name" value="AAA+_ATPase"/>
</dbReference>
<comment type="caution">
    <text evidence="5">The sequence shown here is derived from an EMBL/GenBank/DDBJ whole genome shotgun (WGS) entry which is preliminary data.</text>
</comment>
<dbReference type="GO" id="GO:0016887">
    <property type="term" value="F:ATP hydrolysis activity"/>
    <property type="evidence" value="ECO:0007669"/>
    <property type="project" value="InterPro"/>
</dbReference>
<evidence type="ECO:0000259" key="4">
    <source>
        <dbReference type="PROSITE" id="PS50893"/>
    </source>
</evidence>
<evidence type="ECO:0000313" key="6">
    <source>
        <dbReference type="Proteomes" id="UP000178121"/>
    </source>
</evidence>
<evidence type="ECO:0000256" key="2">
    <source>
        <dbReference type="ARBA" id="ARBA00022741"/>
    </source>
</evidence>
<dbReference type="PROSITE" id="PS00211">
    <property type="entry name" value="ABC_TRANSPORTER_1"/>
    <property type="match status" value="1"/>
</dbReference>
<keyword evidence="2" id="KW-0547">Nucleotide-binding</keyword>
<proteinExistence type="predicted"/>
<dbReference type="PANTHER" id="PTHR45772">
    <property type="entry name" value="CONSERVED COMPONENT OF ABC TRANSPORTER FOR NATURAL AMINO ACIDS-RELATED"/>
    <property type="match status" value="1"/>
</dbReference>
<organism evidence="5 6">
    <name type="scientific">Candidatus Taylorbacteria bacterium RIFCSPHIGHO2_01_FULL_51_15</name>
    <dbReference type="NCBI Taxonomy" id="1802304"/>
    <lineage>
        <taxon>Bacteria</taxon>
        <taxon>Candidatus Tayloriibacteriota</taxon>
    </lineage>
</organism>
<dbReference type="GO" id="GO:0005524">
    <property type="term" value="F:ATP binding"/>
    <property type="evidence" value="ECO:0007669"/>
    <property type="project" value="UniProtKB-KW"/>
</dbReference>
<evidence type="ECO:0000256" key="1">
    <source>
        <dbReference type="ARBA" id="ARBA00022448"/>
    </source>
</evidence>
<sequence length="254" mass="28206">MTSTILQTKHLFKHFDGVKAVDHLSVSFEKGKITSIIGPNGSGKSTLINLLTGLVPLDAGEVIIAHSLHFTRVKSHEVAGFGLTRTFQDVRLFEQLSVLDNILVVLTERGVFASLFETHGTLHLAQAEEVLKKMGLWEKRHSLAINLSYGQRKLLEIARVLAMTRSARTGRAADIIFFDEPFAGLFPEMRKVVVSVMKELRAEGRTQILVEHNMELIRELSDEVVVLDAGELLAQGVPNEVLAKREVIEAYLGE</sequence>
<evidence type="ECO:0000256" key="3">
    <source>
        <dbReference type="ARBA" id="ARBA00022840"/>
    </source>
</evidence>
<dbReference type="PROSITE" id="PS50893">
    <property type="entry name" value="ABC_TRANSPORTER_2"/>
    <property type="match status" value="1"/>
</dbReference>
<dbReference type="GO" id="GO:0005886">
    <property type="term" value="C:plasma membrane"/>
    <property type="evidence" value="ECO:0007669"/>
    <property type="project" value="TreeGrafter"/>
</dbReference>
<reference evidence="5 6" key="1">
    <citation type="journal article" date="2016" name="Nat. Commun.">
        <title>Thousands of microbial genomes shed light on interconnected biogeochemical processes in an aquifer system.</title>
        <authorList>
            <person name="Anantharaman K."/>
            <person name="Brown C.T."/>
            <person name="Hug L.A."/>
            <person name="Sharon I."/>
            <person name="Castelle C.J."/>
            <person name="Probst A.J."/>
            <person name="Thomas B.C."/>
            <person name="Singh A."/>
            <person name="Wilkins M.J."/>
            <person name="Karaoz U."/>
            <person name="Brodie E.L."/>
            <person name="Williams K.H."/>
            <person name="Hubbard S.S."/>
            <person name="Banfield J.F."/>
        </authorList>
    </citation>
    <scope>NUCLEOTIDE SEQUENCE [LARGE SCALE GENOMIC DNA]</scope>
</reference>
<dbReference type="SUPFAM" id="SSF52540">
    <property type="entry name" value="P-loop containing nucleoside triphosphate hydrolases"/>
    <property type="match status" value="1"/>
</dbReference>
<feature type="domain" description="ABC transporter" evidence="4">
    <location>
        <begin position="6"/>
        <end position="254"/>
    </location>
</feature>
<protein>
    <recommendedName>
        <fullName evidence="4">ABC transporter domain-containing protein</fullName>
    </recommendedName>
</protein>
<dbReference type="EMBL" id="MHRI01000029">
    <property type="protein sequence ID" value="OHA20521.1"/>
    <property type="molecule type" value="Genomic_DNA"/>
</dbReference>
<dbReference type="InterPro" id="IPR027417">
    <property type="entry name" value="P-loop_NTPase"/>
</dbReference>